<dbReference type="HOGENOM" id="CLU_151208_2_0_7"/>
<dbReference type="eggNOG" id="COG4628">
    <property type="taxonomic scope" value="Bacteria"/>
</dbReference>
<dbReference type="EMBL" id="CP003333">
    <property type="protein sequence ID" value="AFL67687.1"/>
    <property type="molecule type" value="Genomic_DNA"/>
</dbReference>
<dbReference type="PATRIC" id="fig|760154.4.peg.364"/>
<evidence type="ECO:0000313" key="1">
    <source>
        <dbReference type="EMBL" id="AFL67687.1"/>
    </source>
</evidence>
<name>I3XUR3_SULBS</name>
<dbReference type="KEGG" id="sba:Sulba_0363"/>
<evidence type="ECO:0008006" key="3">
    <source>
        <dbReference type="Google" id="ProtNLM"/>
    </source>
</evidence>
<sequence length="77" mass="9239">MNHTEHNNNPLHGITLETILIQLHAHYGWETLDEMMKVNCFHENPSIKSCLKFFRKTPWAREKIEKLYLNFLKNTTK</sequence>
<organism evidence="1 2">
    <name type="scientific">Sulfurospirillum barnesii (strain ATCC 700032 / DSM 10660 / SES-3)</name>
    <dbReference type="NCBI Taxonomy" id="760154"/>
    <lineage>
        <taxon>Bacteria</taxon>
        <taxon>Pseudomonadati</taxon>
        <taxon>Campylobacterota</taxon>
        <taxon>Epsilonproteobacteria</taxon>
        <taxon>Campylobacterales</taxon>
        <taxon>Sulfurospirillaceae</taxon>
        <taxon>Sulfurospirillum</taxon>
    </lineage>
</organism>
<dbReference type="InterPro" id="IPR036361">
    <property type="entry name" value="SAP_dom_sf"/>
</dbReference>
<proteinExistence type="predicted"/>
<dbReference type="RefSeq" id="WP_014768568.1">
    <property type="nucleotide sequence ID" value="NC_018002.1"/>
</dbReference>
<dbReference type="Gene3D" id="1.10.720.30">
    <property type="entry name" value="SAP domain"/>
    <property type="match status" value="1"/>
</dbReference>
<dbReference type="Pfam" id="PF09905">
    <property type="entry name" value="VF530"/>
    <property type="match status" value="1"/>
</dbReference>
<dbReference type="GO" id="GO:0003677">
    <property type="term" value="F:DNA binding"/>
    <property type="evidence" value="ECO:0007669"/>
    <property type="project" value="InterPro"/>
</dbReference>
<dbReference type="STRING" id="760154.Sulba_0363"/>
<reference evidence="1 2" key="1">
    <citation type="submission" date="2012-06" db="EMBL/GenBank/DDBJ databases">
        <title>Complete sequence of Sulfurospirillum barnesii SES-3.</title>
        <authorList>
            <consortium name="US DOE Joint Genome Institute"/>
            <person name="Lucas S."/>
            <person name="Han J."/>
            <person name="Lapidus A."/>
            <person name="Cheng J.-F."/>
            <person name="Goodwin L."/>
            <person name="Pitluck S."/>
            <person name="Peters L."/>
            <person name="Ovchinnikova G."/>
            <person name="Lu M."/>
            <person name="Detter J.C."/>
            <person name="Han C."/>
            <person name="Tapia R."/>
            <person name="Land M."/>
            <person name="Hauser L."/>
            <person name="Kyrpides N."/>
            <person name="Ivanova N."/>
            <person name="Pagani I."/>
            <person name="Stolz J."/>
            <person name="Arkin A."/>
            <person name="Dehal P."/>
            <person name="Oremland R."/>
            <person name="Saltikov C."/>
            <person name="Basu P."/>
            <person name="Hollibaugh J."/>
            <person name="Newman D."/>
            <person name="Stolyar S."/>
            <person name="Hazen T."/>
            <person name="Woyke T."/>
        </authorList>
    </citation>
    <scope>NUCLEOTIDE SEQUENCE [LARGE SCALE GENOMIC DNA]</scope>
    <source>
        <strain evidence="2">ATCC 700032 / DSM 10660 / SES-3</strain>
    </source>
</reference>
<keyword evidence="2" id="KW-1185">Reference proteome</keyword>
<evidence type="ECO:0000313" key="2">
    <source>
        <dbReference type="Proteomes" id="UP000006176"/>
    </source>
</evidence>
<dbReference type="OrthoDB" id="9806870at2"/>
<dbReference type="Proteomes" id="UP000006176">
    <property type="component" value="Chromosome"/>
</dbReference>
<accession>I3XUR3</accession>
<dbReference type="AlphaFoldDB" id="I3XUR3"/>
<protein>
    <recommendedName>
        <fullName evidence="3">DUF2132 domain-containing protein</fullName>
    </recommendedName>
</protein>
<dbReference type="InterPro" id="IPR018668">
    <property type="entry name" value="DNA-binding_VF530-like"/>
</dbReference>
<gene>
    <name evidence="1" type="ordered locus">Sulba_0363</name>
</gene>